<reference evidence="4" key="1">
    <citation type="submission" date="2022-02" db="EMBL/GenBank/DDBJ databases">
        <authorList>
            <person name="Henning P.M."/>
            <person name="McCubbin A.G."/>
            <person name="Shore J.S."/>
        </authorList>
    </citation>
    <scope>NUCLEOTIDE SEQUENCE</scope>
    <source>
        <strain evidence="4">F60SS</strain>
        <tissue evidence="4">Leaves</tissue>
    </source>
</reference>
<comment type="similarity">
    <text evidence="1">Belongs to the mTERF family.</text>
</comment>
<gene>
    <name evidence="4" type="ORF">Tsubulata_021071</name>
</gene>
<evidence type="ECO:0000256" key="2">
    <source>
        <dbReference type="ARBA" id="ARBA00022472"/>
    </source>
</evidence>
<dbReference type="GO" id="GO:0006353">
    <property type="term" value="P:DNA-templated transcription termination"/>
    <property type="evidence" value="ECO:0007669"/>
    <property type="project" value="UniProtKB-KW"/>
</dbReference>
<dbReference type="InterPro" id="IPR003690">
    <property type="entry name" value="MTERF"/>
</dbReference>
<keyword evidence="2" id="KW-0806">Transcription termination</keyword>
<keyword evidence="2" id="KW-0805">Transcription regulation</keyword>
<dbReference type="Gene3D" id="1.25.70.10">
    <property type="entry name" value="Transcription termination factor 3, mitochondrial"/>
    <property type="match status" value="2"/>
</dbReference>
<dbReference type="GO" id="GO:0003676">
    <property type="term" value="F:nucleic acid binding"/>
    <property type="evidence" value="ECO:0007669"/>
    <property type="project" value="InterPro"/>
</dbReference>
<dbReference type="Pfam" id="PF02536">
    <property type="entry name" value="mTERF"/>
    <property type="match status" value="1"/>
</dbReference>
<evidence type="ECO:0000256" key="3">
    <source>
        <dbReference type="ARBA" id="ARBA00022946"/>
    </source>
</evidence>
<dbReference type="EMBL" id="JAKUCV010003540">
    <property type="protein sequence ID" value="KAJ4838476.1"/>
    <property type="molecule type" value="Genomic_DNA"/>
</dbReference>
<accession>A0A9Q0FY54</accession>
<evidence type="ECO:0000313" key="4">
    <source>
        <dbReference type="EMBL" id="KAJ4838476.1"/>
    </source>
</evidence>
<keyword evidence="2" id="KW-0804">Transcription</keyword>
<dbReference type="SMART" id="SM00733">
    <property type="entry name" value="Mterf"/>
    <property type="match status" value="7"/>
</dbReference>
<keyword evidence="3" id="KW-0809">Transit peptide</keyword>
<dbReference type="InterPro" id="IPR038538">
    <property type="entry name" value="MTERF_sf"/>
</dbReference>
<dbReference type="PANTHER" id="PTHR13068:SF120">
    <property type="entry name" value="TRANSCRIPTION TERMINATION FACTOR MTERF2, CHLOROPLASTIC-LIKE ISOFORM X1"/>
    <property type="match status" value="1"/>
</dbReference>
<organism evidence="4 5">
    <name type="scientific">Turnera subulata</name>
    <dbReference type="NCBI Taxonomy" id="218843"/>
    <lineage>
        <taxon>Eukaryota</taxon>
        <taxon>Viridiplantae</taxon>
        <taxon>Streptophyta</taxon>
        <taxon>Embryophyta</taxon>
        <taxon>Tracheophyta</taxon>
        <taxon>Spermatophyta</taxon>
        <taxon>Magnoliopsida</taxon>
        <taxon>eudicotyledons</taxon>
        <taxon>Gunneridae</taxon>
        <taxon>Pentapetalae</taxon>
        <taxon>rosids</taxon>
        <taxon>fabids</taxon>
        <taxon>Malpighiales</taxon>
        <taxon>Passifloraceae</taxon>
        <taxon>Turnera</taxon>
    </lineage>
</organism>
<proteinExistence type="inferred from homology"/>
<protein>
    <submittedName>
        <fullName evidence="4">Uncharacterized protein</fullName>
    </submittedName>
</protein>
<evidence type="ECO:0000313" key="5">
    <source>
        <dbReference type="Proteomes" id="UP001141552"/>
    </source>
</evidence>
<keyword evidence="5" id="KW-1185">Reference proteome</keyword>
<evidence type="ECO:0000256" key="1">
    <source>
        <dbReference type="ARBA" id="ARBA00007692"/>
    </source>
</evidence>
<dbReference type="FunFam" id="1.25.70.10:FF:000001">
    <property type="entry name" value="Mitochondrial transcription termination factor-like"/>
    <property type="match status" value="1"/>
</dbReference>
<sequence length="459" mass="52694">MIRFFCTKKLLLGVKHRTSLPTVCNGYLYTTKSSRETISDPEKYLTVSYPQNSCGFSLESATSASKKRKIDEVQNPDSVLKLLRSYGLNETHIKKLITARPAVLLADFENTLKSNLEVFVSLGFSGTNLGKLFVKYPRVLGCDAKETVEFLREYGFSNEQIASFTLKRPTLYLHNAHENLKPKFEFLKSLGFSPVDVAKRLSMQPFILQSSLENRIIPAVRVLRRILGSDENVVKALGACFMIAERRDLDKVLEANITLLLDRGVPKDLVLRMFMQRPKYLLLKTDRLNEVVTEVEKLGLHPSNMIFLLAVRTLGLTNKELWKKRVEAYQSFGMSKDEIYLAFKMQPQFMEVSDEKIQKLMSFYLYKLKLRPSDISKQPKLMLLSLDKRIMPRCAVLQILLSKDLIKRDIKPYILAMTEKKFLENILSKYQDVAPEVVLAHQGKVQFHGFPEDVKIGFM</sequence>
<dbReference type="Proteomes" id="UP001141552">
    <property type="component" value="Unassembled WGS sequence"/>
</dbReference>
<name>A0A9Q0FY54_9ROSI</name>
<reference evidence="4" key="2">
    <citation type="journal article" date="2023" name="Plants (Basel)">
        <title>Annotation of the Turnera subulata (Passifloraceae) Draft Genome Reveals the S-Locus Evolved after the Divergence of Turneroideae from Passifloroideae in a Stepwise Manner.</title>
        <authorList>
            <person name="Henning P.M."/>
            <person name="Roalson E.H."/>
            <person name="Mir W."/>
            <person name="McCubbin A.G."/>
            <person name="Shore J.S."/>
        </authorList>
    </citation>
    <scope>NUCLEOTIDE SEQUENCE</scope>
    <source>
        <strain evidence="4">F60SS</strain>
    </source>
</reference>
<dbReference type="OrthoDB" id="637682at2759"/>
<comment type="caution">
    <text evidence="4">The sequence shown here is derived from an EMBL/GenBank/DDBJ whole genome shotgun (WGS) entry which is preliminary data.</text>
</comment>
<dbReference type="AlphaFoldDB" id="A0A9Q0FY54"/>
<dbReference type="PANTHER" id="PTHR13068">
    <property type="entry name" value="CGI-12 PROTEIN-RELATED"/>
    <property type="match status" value="1"/>
</dbReference>